<gene>
    <name evidence="8" type="ORF">AB1Y20_002424</name>
</gene>
<comment type="cofactor">
    <cofactor evidence="1">
        <name>L-ascorbate</name>
        <dbReference type="ChEBI" id="CHEBI:38290"/>
    </cofactor>
</comment>
<sequence>MEAVAALPRAAVRTDEVSLALVQRGGGRTEWVFTERAANAPPLARMHAGLEAMHACAQLHQSDPDTYWWWLADASLTFLGEELRARRFALVDGMLGPVAIRALRDEVREVRALGRLAASKLAGGRDGNKLTYTHSGVRGDLVGWFDGDEPELWRGGAFNKFLQKIDTMVAQLAEHVPDLVGISTRSKAMVTCYPGNGARYIKHCDNSCDTGRGERCNGRRLTVIMYLNEDWQPTDGGELRLYEPYAPKDKPPVADVQPLLDRLIMFYADYRVPHEVLPAHADRLAITVWYFDREEYAGARERGCSATDMLEQEAIENEIARFENRYGGKAERHRK</sequence>
<keyword evidence="9" id="KW-1185">Reference proteome</keyword>
<dbReference type="Pfam" id="PF13640">
    <property type="entry name" value="2OG-FeII_Oxy_3"/>
    <property type="match status" value="1"/>
</dbReference>
<reference evidence="8 9" key="1">
    <citation type="journal article" date="2024" name="Science">
        <title>Giant polyketide synthase enzymes in the biosynthesis of giant marine polyether toxins.</title>
        <authorList>
            <person name="Fallon T.R."/>
            <person name="Shende V.V."/>
            <person name="Wierzbicki I.H."/>
            <person name="Pendleton A.L."/>
            <person name="Watervoot N.F."/>
            <person name="Auber R.P."/>
            <person name="Gonzalez D.J."/>
            <person name="Wisecaver J.H."/>
            <person name="Moore B.S."/>
        </authorList>
    </citation>
    <scope>NUCLEOTIDE SEQUENCE [LARGE SCALE GENOMIC DNA]</scope>
    <source>
        <strain evidence="8 9">12B1</strain>
    </source>
</reference>
<dbReference type="GO" id="GO:0031543">
    <property type="term" value="F:peptidyl-proline dioxygenase activity"/>
    <property type="evidence" value="ECO:0007669"/>
    <property type="project" value="TreeGrafter"/>
</dbReference>
<feature type="domain" description="Fe2OG dioxygenase" evidence="7">
    <location>
        <begin position="184"/>
        <end position="292"/>
    </location>
</feature>
<keyword evidence="2" id="KW-0479">Metal-binding</keyword>
<evidence type="ECO:0000256" key="2">
    <source>
        <dbReference type="ARBA" id="ARBA00022723"/>
    </source>
</evidence>
<dbReference type="InterPro" id="IPR006620">
    <property type="entry name" value="Pro_4_hyd_alph"/>
</dbReference>
<keyword evidence="3" id="KW-0847">Vitamin C</keyword>
<dbReference type="Gene3D" id="2.60.120.620">
    <property type="entry name" value="q2cbj1_9rhob like domain"/>
    <property type="match status" value="1"/>
</dbReference>
<evidence type="ECO:0000256" key="5">
    <source>
        <dbReference type="ARBA" id="ARBA00023002"/>
    </source>
</evidence>
<evidence type="ECO:0000313" key="8">
    <source>
        <dbReference type="EMBL" id="KAL1515808.1"/>
    </source>
</evidence>
<proteinExistence type="predicted"/>
<name>A0AB34JB18_PRYPA</name>
<comment type="caution">
    <text evidence="8">The sequence shown here is derived from an EMBL/GenBank/DDBJ whole genome shotgun (WGS) entry which is preliminary data.</text>
</comment>
<dbReference type="GO" id="GO:0071456">
    <property type="term" value="P:cellular response to hypoxia"/>
    <property type="evidence" value="ECO:0007669"/>
    <property type="project" value="TreeGrafter"/>
</dbReference>
<dbReference type="AlphaFoldDB" id="A0AB34JB18"/>
<keyword evidence="6" id="KW-0408">Iron</keyword>
<dbReference type="GO" id="GO:0008198">
    <property type="term" value="F:ferrous iron binding"/>
    <property type="evidence" value="ECO:0007669"/>
    <property type="project" value="TreeGrafter"/>
</dbReference>
<dbReference type="SMART" id="SM00702">
    <property type="entry name" value="P4Hc"/>
    <property type="match status" value="1"/>
</dbReference>
<evidence type="ECO:0000259" key="7">
    <source>
        <dbReference type="PROSITE" id="PS51471"/>
    </source>
</evidence>
<dbReference type="GO" id="GO:0031418">
    <property type="term" value="F:L-ascorbic acid binding"/>
    <property type="evidence" value="ECO:0007669"/>
    <property type="project" value="UniProtKB-KW"/>
</dbReference>
<dbReference type="InterPro" id="IPR044862">
    <property type="entry name" value="Pro_4_hyd_alph_FE2OG_OXY"/>
</dbReference>
<evidence type="ECO:0000256" key="1">
    <source>
        <dbReference type="ARBA" id="ARBA00001961"/>
    </source>
</evidence>
<protein>
    <recommendedName>
        <fullName evidence="7">Fe2OG dioxygenase domain-containing protein</fullName>
    </recommendedName>
</protein>
<dbReference type="PROSITE" id="PS51471">
    <property type="entry name" value="FE2OG_OXY"/>
    <property type="match status" value="1"/>
</dbReference>
<evidence type="ECO:0000256" key="3">
    <source>
        <dbReference type="ARBA" id="ARBA00022896"/>
    </source>
</evidence>
<dbReference type="PANTHER" id="PTHR12907">
    <property type="entry name" value="EGL NINE HOMOLOG-RELATED"/>
    <property type="match status" value="1"/>
</dbReference>
<evidence type="ECO:0000313" key="9">
    <source>
        <dbReference type="Proteomes" id="UP001515480"/>
    </source>
</evidence>
<keyword evidence="5" id="KW-0560">Oxidoreductase</keyword>
<accession>A0AB34JB18</accession>
<dbReference type="Proteomes" id="UP001515480">
    <property type="component" value="Unassembled WGS sequence"/>
</dbReference>
<keyword evidence="4" id="KW-0223">Dioxygenase</keyword>
<dbReference type="InterPro" id="IPR005123">
    <property type="entry name" value="Oxoglu/Fe-dep_dioxygenase_dom"/>
</dbReference>
<dbReference type="EMBL" id="JBGBPQ010000011">
    <property type="protein sequence ID" value="KAL1515808.1"/>
    <property type="molecule type" value="Genomic_DNA"/>
</dbReference>
<dbReference type="PANTHER" id="PTHR12907:SF26">
    <property type="entry name" value="HIF PROLYL HYDROXYLASE, ISOFORM C"/>
    <property type="match status" value="1"/>
</dbReference>
<evidence type="ECO:0000256" key="6">
    <source>
        <dbReference type="ARBA" id="ARBA00023004"/>
    </source>
</evidence>
<dbReference type="InterPro" id="IPR051559">
    <property type="entry name" value="HIF_prolyl_hydroxylases"/>
</dbReference>
<organism evidence="8 9">
    <name type="scientific">Prymnesium parvum</name>
    <name type="common">Toxic golden alga</name>
    <dbReference type="NCBI Taxonomy" id="97485"/>
    <lineage>
        <taxon>Eukaryota</taxon>
        <taxon>Haptista</taxon>
        <taxon>Haptophyta</taxon>
        <taxon>Prymnesiophyceae</taxon>
        <taxon>Prymnesiales</taxon>
        <taxon>Prymnesiaceae</taxon>
        <taxon>Prymnesium</taxon>
    </lineage>
</organism>
<evidence type="ECO:0000256" key="4">
    <source>
        <dbReference type="ARBA" id="ARBA00022964"/>
    </source>
</evidence>